<dbReference type="AlphaFoldDB" id="A0A1Q3E9W8"/>
<feature type="transmembrane region" description="Helical" evidence="2">
    <location>
        <begin position="128"/>
        <end position="150"/>
    </location>
</feature>
<feature type="region of interest" description="Disordered" evidence="1">
    <location>
        <begin position="156"/>
        <end position="219"/>
    </location>
</feature>
<keyword evidence="2" id="KW-1133">Transmembrane helix</keyword>
<reference evidence="3 4" key="2">
    <citation type="submission" date="2017-02" db="EMBL/GenBank/DDBJ databases">
        <title>A genome survey and senescence transcriptome analysis in Lentinula edodes.</title>
        <authorList>
            <person name="Sakamoto Y."/>
            <person name="Nakade K."/>
            <person name="Sato S."/>
            <person name="Yoshida Y."/>
            <person name="Miyazaki K."/>
            <person name="Natsume S."/>
            <person name="Konno N."/>
        </authorList>
    </citation>
    <scope>NUCLEOTIDE SEQUENCE [LARGE SCALE GENOMIC DNA]</scope>
    <source>
        <strain evidence="3 4">NBRC 111202</strain>
    </source>
</reference>
<accession>A0A1Q3E9W8</accession>
<evidence type="ECO:0000256" key="1">
    <source>
        <dbReference type="SAM" id="MobiDB-lite"/>
    </source>
</evidence>
<gene>
    <name evidence="3" type="ORF">LENED_005779</name>
</gene>
<proteinExistence type="predicted"/>
<reference evidence="3 4" key="1">
    <citation type="submission" date="2016-08" db="EMBL/GenBank/DDBJ databases">
        <authorList>
            <consortium name="Lentinula edodes genome sequencing consortium"/>
            <person name="Sakamoto Y."/>
            <person name="Nakade K."/>
            <person name="Sato S."/>
            <person name="Yoshida Y."/>
            <person name="Miyazaki K."/>
            <person name="Natsume S."/>
            <person name="Konno N."/>
        </authorList>
    </citation>
    <scope>NUCLEOTIDE SEQUENCE [LARGE SCALE GENOMIC DNA]</scope>
    <source>
        <strain evidence="3 4">NBRC 111202</strain>
    </source>
</reference>
<organism evidence="3 4">
    <name type="scientific">Lentinula edodes</name>
    <name type="common">Shiitake mushroom</name>
    <name type="synonym">Lentinus edodes</name>
    <dbReference type="NCBI Taxonomy" id="5353"/>
    <lineage>
        <taxon>Eukaryota</taxon>
        <taxon>Fungi</taxon>
        <taxon>Dikarya</taxon>
        <taxon>Basidiomycota</taxon>
        <taxon>Agaricomycotina</taxon>
        <taxon>Agaricomycetes</taxon>
        <taxon>Agaricomycetidae</taxon>
        <taxon>Agaricales</taxon>
        <taxon>Marasmiineae</taxon>
        <taxon>Omphalotaceae</taxon>
        <taxon>Lentinula</taxon>
    </lineage>
</organism>
<name>A0A1Q3E9W8_LENED</name>
<comment type="caution">
    <text evidence="3">The sequence shown here is derived from an EMBL/GenBank/DDBJ whole genome shotgun (WGS) entry which is preliminary data.</text>
</comment>
<dbReference type="EMBL" id="BDGU01000173">
    <property type="protein sequence ID" value="GAW04016.1"/>
    <property type="molecule type" value="Genomic_DNA"/>
</dbReference>
<protein>
    <submittedName>
        <fullName evidence="3">Uncharacterized protein</fullName>
    </submittedName>
</protein>
<keyword evidence="2" id="KW-0472">Membrane</keyword>
<keyword evidence="2" id="KW-0812">Transmembrane</keyword>
<sequence>MANKKIRKFTILTLIDNQASVVHFELTPTPTLHFTCPKTALNSTEQHPSRTLEAPAKLHPPRWPEVCYDFGLELIQMGSSPSPYRIVPKLFRLLFLSYTNFPIELIEERQRAFLVVAFRVFLQFPFQLAMCFALWAYVAFFSLLSAVYAAPRFNARAGSDEGSPSEPPNKKIKLEPGTQAVKQESPSVKPESPSVKPESPTIKAESSSPPPMNPREVPFGQRDKDFLKALLRRVAREKWGWTEDRIQNLAFEYPDQTHHYAGLWRRYYFKVEVSDYYNAQDHPSGEGSIYLRKRGLRGFIDGKGLRTKSFEIPGD</sequence>
<keyword evidence="4" id="KW-1185">Reference proteome</keyword>
<feature type="compositionally biased region" description="Low complexity" evidence="1">
    <location>
        <begin position="184"/>
        <end position="200"/>
    </location>
</feature>
<evidence type="ECO:0000313" key="4">
    <source>
        <dbReference type="Proteomes" id="UP000188533"/>
    </source>
</evidence>
<dbReference type="Proteomes" id="UP000188533">
    <property type="component" value="Unassembled WGS sequence"/>
</dbReference>
<evidence type="ECO:0000256" key="2">
    <source>
        <dbReference type="SAM" id="Phobius"/>
    </source>
</evidence>
<evidence type="ECO:0000313" key="3">
    <source>
        <dbReference type="EMBL" id="GAW04016.1"/>
    </source>
</evidence>